<protein>
    <submittedName>
        <fullName evidence="6">RNA polymerase subunit sigma</fullName>
    </submittedName>
</protein>
<accession>A0A6H9YDJ2</accession>
<evidence type="ECO:0000256" key="1">
    <source>
        <dbReference type="ARBA" id="ARBA00023015"/>
    </source>
</evidence>
<dbReference type="RefSeq" id="WP_151566169.1">
    <property type="nucleotide sequence ID" value="NZ_WBMT01000019.1"/>
</dbReference>
<dbReference type="OrthoDB" id="5185837at2"/>
<dbReference type="EMBL" id="WBMT01000019">
    <property type="protein sequence ID" value="KAB2343366.1"/>
    <property type="molecule type" value="Genomic_DNA"/>
</dbReference>
<evidence type="ECO:0000256" key="2">
    <source>
        <dbReference type="ARBA" id="ARBA00023163"/>
    </source>
</evidence>
<keyword evidence="4" id="KW-1133">Transmembrane helix</keyword>
<comment type="caution">
    <text evidence="6">The sequence shown here is derived from an EMBL/GenBank/DDBJ whole genome shotgun (WGS) entry which is preliminary data.</text>
</comment>
<evidence type="ECO:0000313" key="6">
    <source>
        <dbReference type="EMBL" id="KAB2343366.1"/>
    </source>
</evidence>
<dbReference type="AlphaFoldDB" id="A0A6H9YDJ2"/>
<keyword evidence="1" id="KW-0805">Transcription regulation</keyword>
<name>A0A6H9YDJ2_9ACTN</name>
<reference evidence="6 7" key="1">
    <citation type="submission" date="2019-09" db="EMBL/GenBank/DDBJ databases">
        <title>Actinomadura physcomitrii sp. nov., a novel actinomycete isolated from moss [Physcomitrium sphaericum (Ludw) Fuernr].</title>
        <authorList>
            <person name="Zhuang X."/>
            <person name="Liu C."/>
        </authorList>
    </citation>
    <scope>NUCLEOTIDE SEQUENCE [LARGE SCALE GENOMIC DNA]</scope>
    <source>
        <strain evidence="6 7">HMC1</strain>
    </source>
</reference>
<organism evidence="6 7">
    <name type="scientific">Actinomadura rudentiformis</name>
    <dbReference type="NCBI Taxonomy" id="359158"/>
    <lineage>
        <taxon>Bacteria</taxon>
        <taxon>Bacillati</taxon>
        <taxon>Actinomycetota</taxon>
        <taxon>Actinomycetes</taxon>
        <taxon>Streptosporangiales</taxon>
        <taxon>Thermomonosporaceae</taxon>
        <taxon>Actinomadura</taxon>
    </lineage>
</organism>
<feature type="region of interest" description="Disordered" evidence="3">
    <location>
        <begin position="56"/>
        <end position="87"/>
    </location>
</feature>
<evidence type="ECO:0000256" key="4">
    <source>
        <dbReference type="SAM" id="Phobius"/>
    </source>
</evidence>
<evidence type="ECO:0000313" key="7">
    <source>
        <dbReference type="Proteomes" id="UP000468735"/>
    </source>
</evidence>
<dbReference type="Pfam" id="PF13490">
    <property type="entry name" value="zf-HC2"/>
    <property type="match status" value="1"/>
</dbReference>
<evidence type="ECO:0000259" key="5">
    <source>
        <dbReference type="Pfam" id="PF13490"/>
    </source>
</evidence>
<proteinExistence type="predicted"/>
<evidence type="ECO:0000256" key="3">
    <source>
        <dbReference type="SAM" id="MobiDB-lite"/>
    </source>
</evidence>
<dbReference type="Gene3D" id="1.10.10.1320">
    <property type="entry name" value="Anti-sigma factor, zinc-finger domain"/>
    <property type="match status" value="1"/>
</dbReference>
<keyword evidence="4" id="KW-0812">Transmembrane</keyword>
<sequence>MTPEVEHTDVGAYALGLLEEDDKRAFEAHLRECESCTAELAEMSGMADALNGIGAFSDVDHEHGRGDDAAPPAPEPGVPDSGDAPPEAVIDMMRRRRELDRRRRRGTYAIGSIAAAAVLATGITVGAAINNEGGGGAEPGHNHGPAQALVIWGERHSGSDTKTGASGVVGLESKLWGTHVGLELRNVRGPLKCRLEAVSRTGERTVVTGWRVPDKGYGVPGSPAPLVTHGGTSIPRADLDRFEVVLEGGGGTLLTIPL</sequence>
<dbReference type="Proteomes" id="UP000468735">
    <property type="component" value="Unassembled WGS sequence"/>
</dbReference>
<gene>
    <name evidence="6" type="ORF">F8566_35110</name>
</gene>
<keyword evidence="2" id="KW-0804">Transcription</keyword>
<keyword evidence="7" id="KW-1185">Reference proteome</keyword>
<feature type="domain" description="Putative zinc-finger" evidence="5">
    <location>
        <begin position="10"/>
        <end position="36"/>
    </location>
</feature>
<keyword evidence="4" id="KW-0472">Membrane</keyword>
<feature type="transmembrane region" description="Helical" evidence="4">
    <location>
        <begin position="106"/>
        <end position="129"/>
    </location>
</feature>
<feature type="compositionally biased region" description="Basic and acidic residues" evidence="3">
    <location>
        <begin position="58"/>
        <end position="68"/>
    </location>
</feature>
<dbReference type="InterPro" id="IPR027383">
    <property type="entry name" value="Znf_put"/>
</dbReference>
<dbReference type="InterPro" id="IPR041916">
    <property type="entry name" value="Anti_sigma_zinc_sf"/>
</dbReference>